<dbReference type="GO" id="GO:0005737">
    <property type="term" value="C:cytoplasm"/>
    <property type="evidence" value="ECO:0007669"/>
    <property type="project" value="TreeGrafter"/>
</dbReference>
<sequence length="437" mass="46333">MTTSKEDAIPETTARSVCPVVSESVSLFSSSLPLSLVERFSRQMIVGSVGVSGQKKLLATRVLVVGCGGLGGPTLLYLNAMGFGGLGISDSDTVEDSNLNRQILFTEGMVGRSKVDSAVETLSSLNSSTEFFKHPAITKENLWPIGASYDLIVDCADSRALRYLLSDYSSVRGIPFICGSSLRWEGSVYHLHNYCYRCIYPKASSGKLDTCASAGIIGSVCGVVGSAMATEVLKSVLGLSTDSYLVQINALKNEWMKVSLGAKALCWVCTSKQTRTKGEMQAQIVMGEDVYLPPTILSTTPTATPTTRIATPKHSTPTATPKHSTQGVAVCSGAGEGLPGNTVTWATILAEPGKYLLVDIRSKAEASILSVSSAISLPLSEIIDHHQKALVRLHKKAKQRTIALFCRNGTTSLKFAPLLKAVNVFGGVSGYLAGSHG</sequence>
<dbReference type="VEuPathDB" id="MicrosporidiaDB:NEDG_00299"/>
<evidence type="ECO:0000313" key="4">
    <source>
        <dbReference type="Proteomes" id="UP000185944"/>
    </source>
</evidence>
<reference evidence="3 4" key="1">
    <citation type="submission" date="2016-02" db="EMBL/GenBank/DDBJ databases">
        <title>Discovery of a natural microsporidian pathogen with a broad tissue tropism in Caenorhabditis elegans.</title>
        <authorList>
            <person name="Luallen R.J."/>
            <person name="Reinke A.W."/>
            <person name="Tong L."/>
            <person name="Botts M.R."/>
            <person name="Felix M.-A."/>
            <person name="Troemel E.R."/>
        </authorList>
    </citation>
    <scope>NUCLEOTIDE SEQUENCE [LARGE SCALE GENOMIC DNA]</scope>
    <source>
        <strain evidence="3 4">JUm2807</strain>
    </source>
</reference>
<dbReference type="PANTHER" id="PTHR10953:SF102">
    <property type="entry name" value="ADENYLYLTRANSFERASE AND SULFURTRANSFERASE MOCS3"/>
    <property type="match status" value="1"/>
</dbReference>
<dbReference type="STRING" id="1805483.A0A177EIM9"/>
<dbReference type="GO" id="GO:0004792">
    <property type="term" value="F:thiosulfate-cyanide sulfurtransferase activity"/>
    <property type="evidence" value="ECO:0007669"/>
    <property type="project" value="TreeGrafter"/>
</dbReference>
<evidence type="ECO:0000259" key="2">
    <source>
        <dbReference type="PROSITE" id="PS50206"/>
    </source>
</evidence>
<dbReference type="AlphaFoldDB" id="A0A177EIM9"/>
<dbReference type="CDD" id="cd00158">
    <property type="entry name" value="RHOD"/>
    <property type="match status" value="1"/>
</dbReference>
<keyword evidence="3" id="KW-0808">Transferase</keyword>
<evidence type="ECO:0000256" key="1">
    <source>
        <dbReference type="SAM" id="MobiDB-lite"/>
    </source>
</evidence>
<dbReference type="EMBL" id="LTDL01000014">
    <property type="protein sequence ID" value="OAG31824.1"/>
    <property type="molecule type" value="Genomic_DNA"/>
</dbReference>
<dbReference type="InterPro" id="IPR000594">
    <property type="entry name" value="ThiF_NAD_FAD-bd"/>
</dbReference>
<proteinExistence type="predicted"/>
<dbReference type="SUPFAM" id="SSF69572">
    <property type="entry name" value="Activating enzymes of the ubiquitin-like proteins"/>
    <property type="match status" value="1"/>
</dbReference>
<dbReference type="OrthoDB" id="10261062at2759"/>
<dbReference type="InterPro" id="IPR036873">
    <property type="entry name" value="Rhodanese-like_dom_sf"/>
</dbReference>
<dbReference type="GO" id="GO:0042292">
    <property type="term" value="F:URM1 activating enzyme activity"/>
    <property type="evidence" value="ECO:0007669"/>
    <property type="project" value="TreeGrafter"/>
</dbReference>
<name>A0A177EIM9_9MICR</name>
<dbReference type="GeneID" id="93646649"/>
<dbReference type="RefSeq" id="XP_067545425.1">
    <property type="nucleotide sequence ID" value="XM_067687717.1"/>
</dbReference>
<dbReference type="InterPro" id="IPR001763">
    <property type="entry name" value="Rhodanese-like_dom"/>
</dbReference>
<feature type="region of interest" description="Disordered" evidence="1">
    <location>
        <begin position="302"/>
        <end position="326"/>
    </location>
</feature>
<dbReference type="InterPro" id="IPR045886">
    <property type="entry name" value="ThiF/MoeB/HesA"/>
</dbReference>
<dbReference type="PANTHER" id="PTHR10953">
    <property type="entry name" value="UBIQUITIN-ACTIVATING ENZYME E1"/>
    <property type="match status" value="1"/>
</dbReference>
<feature type="compositionally biased region" description="Low complexity" evidence="1">
    <location>
        <begin position="302"/>
        <end position="312"/>
    </location>
</feature>
<organism evidence="3 4">
    <name type="scientific">Nematocida displodere</name>
    <dbReference type="NCBI Taxonomy" id="1805483"/>
    <lineage>
        <taxon>Eukaryota</taxon>
        <taxon>Fungi</taxon>
        <taxon>Fungi incertae sedis</taxon>
        <taxon>Microsporidia</taxon>
        <taxon>Nematocida</taxon>
    </lineage>
</organism>
<dbReference type="Gene3D" id="3.40.250.10">
    <property type="entry name" value="Rhodanese-like domain"/>
    <property type="match status" value="1"/>
</dbReference>
<protein>
    <submittedName>
        <fullName evidence="3">Adenylyltransferase and sulfurtransferase</fullName>
    </submittedName>
</protein>
<dbReference type="PROSITE" id="PS50206">
    <property type="entry name" value="RHODANESE_3"/>
    <property type="match status" value="1"/>
</dbReference>
<dbReference type="Proteomes" id="UP000185944">
    <property type="component" value="Unassembled WGS sequence"/>
</dbReference>
<dbReference type="InterPro" id="IPR035985">
    <property type="entry name" value="Ubiquitin-activating_enz"/>
</dbReference>
<comment type="caution">
    <text evidence="3">The sequence shown here is derived from an EMBL/GenBank/DDBJ whole genome shotgun (WGS) entry which is preliminary data.</text>
</comment>
<accession>A0A177EIM9</accession>
<gene>
    <name evidence="3" type="ORF">NEDG_00299</name>
</gene>
<evidence type="ECO:0000313" key="3">
    <source>
        <dbReference type="EMBL" id="OAG31824.1"/>
    </source>
</evidence>
<keyword evidence="4" id="KW-1185">Reference proteome</keyword>
<dbReference type="Gene3D" id="3.40.50.720">
    <property type="entry name" value="NAD(P)-binding Rossmann-like Domain"/>
    <property type="match status" value="1"/>
</dbReference>
<feature type="compositionally biased region" description="Polar residues" evidence="1">
    <location>
        <begin position="313"/>
        <end position="326"/>
    </location>
</feature>
<dbReference type="CDD" id="cd00757">
    <property type="entry name" value="ThiF_MoeB_HesA_family"/>
    <property type="match status" value="1"/>
</dbReference>
<feature type="domain" description="Rhodanese" evidence="2">
    <location>
        <begin position="351"/>
        <end position="421"/>
    </location>
</feature>
<dbReference type="SUPFAM" id="SSF52821">
    <property type="entry name" value="Rhodanese/Cell cycle control phosphatase"/>
    <property type="match status" value="1"/>
</dbReference>
<keyword evidence="3" id="KW-0548">Nucleotidyltransferase</keyword>
<dbReference type="GO" id="GO:0016779">
    <property type="term" value="F:nucleotidyltransferase activity"/>
    <property type="evidence" value="ECO:0007669"/>
    <property type="project" value="UniProtKB-KW"/>
</dbReference>
<dbReference type="Pfam" id="PF00899">
    <property type="entry name" value="ThiF"/>
    <property type="match status" value="1"/>
</dbReference>